<feature type="domain" description="C2H2-type" evidence="1">
    <location>
        <begin position="129"/>
        <end position="151"/>
    </location>
</feature>
<dbReference type="AlphaFoldDB" id="A0A8E2DKB4"/>
<keyword evidence="3" id="KW-1185">Reference proteome</keyword>
<protein>
    <recommendedName>
        <fullName evidence="1">C2H2-type domain-containing protein</fullName>
    </recommendedName>
</protein>
<dbReference type="InterPro" id="IPR013087">
    <property type="entry name" value="Znf_C2H2_type"/>
</dbReference>
<feature type="domain" description="C2H2-type" evidence="1">
    <location>
        <begin position="87"/>
        <end position="112"/>
    </location>
</feature>
<dbReference type="Proteomes" id="UP000250043">
    <property type="component" value="Unassembled WGS sequence"/>
</dbReference>
<evidence type="ECO:0000259" key="1">
    <source>
        <dbReference type="SMART" id="SM00355"/>
    </source>
</evidence>
<name>A0A8E2DKB4_9APHY</name>
<proteinExistence type="predicted"/>
<dbReference type="SMART" id="SM00355">
    <property type="entry name" value="ZnF_C2H2"/>
    <property type="match status" value="2"/>
</dbReference>
<reference evidence="2 3" key="1">
    <citation type="submission" date="2016-07" db="EMBL/GenBank/DDBJ databases">
        <title>Draft genome of the white-rot fungus Obba rivulosa 3A-2.</title>
        <authorList>
            <consortium name="DOE Joint Genome Institute"/>
            <person name="Miettinen O."/>
            <person name="Riley R."/>
            <person name="Acob R."/>
            <person name="Barry K."/>
            <person name="Cullen D."/>
            <person name="De Vries R."/>
            <person name="Hainaut M."/>
            <person name="Hatakka A."/>
            <person name="Henrissat B."/>
            <person name="Hilden K."/>
            <person name="Kuo R."/>
            <person name="Labutti K."/>
            <person name="Lipzen A."/>
            <person name="Makela M.R."/>
            <person name="Sandor L."/>
            <person name="Spatafora J.W."/>
            <person name="Grigoriev I.V."/>
            <person name="Hibbett D.S."/>
        </authorList>
    </citation>
    <scope>NUCLEOTIDE SEQUENCE [LARGE SCALE GENOMIC DNA]</scope>
    <source>
        <strain evidence="2 3">3A-2</strain>
    </source>
</reference>
<organism evidence="2 3">
    <name type="scientific">Obba rivulosa</name>
    <dbReference type="NCBI Taxonomy" id="1052685"/>
    <lineage>
        <taxon>Eukaryota</taxon>
        <taxon>Fungi</taxon>
        <taxon>Dikarya</taxon>
        <taxon>Basidiomycota</taxon>
        <taxon>Agaricomycotina</taxon>
        <taxon>Agaricomycetes</taxon>
        <taxon>Polyporales</taxon>
        <taxon>Gelatoporiaceae</taxon>
        <taxon>Obba</taxon>
    </lineage>
</organism>
<evidence type="ECO:0000313" key="3">
    <source>
        <dbReference type="Proteomes" id="UP000250043"/>
    </source>
</evidence>
<sequence>MFPEMVPDFCRILCSHVDPWRTEWRCPSVRLISLNIRIGLTDVYANEYKTAHVSVPATQILCSAHSIPIGPITPFIMPKPVVYDTPRRCRFPGCNFIAYCKDHFMYHEQKKHWTQSHMLCSSPPRPGRYHYLYCDFSTDDAKEMEEHMAHHARDMSYRVVNPHPDAAWDTVPTGP</sequence>
<accession>A0A8E2DKB4</accession>
<gene>
    <name evidence="2" type="ORF">OBBRIDRAFT_296203</name>
</gene>
<evidence type="ECO:0000313" key="2">
    <source>
        <dbReference type="EMBL" id="OCH85618.1"/>
    </source>
</evidence>
<dbReference type="EMBL" id="KV722573">
    <property type="protein sequence ID" value="OCH85618.1"/>
    <property type="molecule type" value="Genomic_DNA"/>
</dbReference>